<keyword evidence="5 8" id="KW-0812">Transmembrane</keyword>
<evidence type="ECO:0000256" key="7">
    <source>
        <dbReference type="ARBA" id="ARBA00023136"/>
    </source>
</evidence>
<feature type="transmembrane region" description="Helical" evidence="8">
    <location>
        <begin position="91"/>
        <end position="114"/>
    </location>
</feature>
<dbReference type="SUPFAM" id="SSF103473">
    <property type="entry name" value="MFS general substrate transporter"/>
    <property type="match status" value="1"/>
</dbReference>
<feature type="transmembrane region" description="Helical" evidence="8">
    <location>
        <begin position="229"/>
        <end position="253"/>
    </location>
</feature>
<feature type="transmembrane region" description="Helical" evidence="8">
    <location>
        <begin position="353"/>
        <end position="373"/>
    </location>
</feature>
<dbReference type="EMBL" id="NOXU01000024">
    <property type="protein sequence ID" value="OYQ36004.1"/>
    <property type="molecule type" value="Genomic_DNA"/>
</dbReference>
<dbReference type="Gene3D" id="1.20.1250.20">
    <property type="entry name" value="MFS general substrate transporter like domains"/>
    <property type="match status" value="1"/>
</dbReference>
<evidence type="ECO:0000256" key="2">
    <source>
        <dbReference type="ARBA" id="ARBA00004141"/>
    </source>
</evidence>
<dbReference type="InterPro" id="IPR020846">
    <property type="entry name" value="MFS_dom"/>
</dbReference>
<evidence type="ECO:0000313" key="10">
    <source>
        <dbReference type="EMBL" id="OYQ36004.1"/>
    </source>
</evidence>
<feature type="transmembrane region" description="Helical" evidence="8">
    <location>
        <begin position="58"/>
        <end position="79"/>
    </location>
</feature>
<dbReference type="PRINTS" id="PR01035">
    <property type="entry name" value="TCRTETA"/>
</dbReference>
<dbReference type="Pfam" id="PF07690">
    <property type="entry name" value="MFS_1"/>
    <property type="match status" value="1"/>
</dbReference>
<dbReference type="GO" id="GO:0022857">
    <property type="term" value="F:transmembrane transporter activity"/>
    <property type="evidence" value="ECO:0007669"/>
    <property type="project" value="InterPro"/>
</dbReference>
<dbReference type="PROSITE" id="PS00216">
    <property type="entry name" value="SUGAR_TRANSPORT_1"/>
    <property type="match status" value="1"/>
</dbReference>
<sequence length="427" mass="44700">MRSNGTAARRAMSLSSPRQAGIPFIMVTVLLDVLTFSLTIPVMPALVSQFAASEASAAWWMGAMIAAFSIMQFLFAPVLGALSDRFGRRPIILASIAGMAIDQLFMALAPGLIWLLVGRMAAGLTAANITAANAYIADISGPQDRARNFGKMGAAFGIGFITGPALGGLLAEVDLRLPFMVAAGLAALNFFYGLMVLPESLHPANRRPFRWARANPIGSLRALALHPAVLGLALSRACMVLAMGVMQMVWVLYTTKRFGWTELDNGLSLAAVGLTTVLVQGVLIDRIVKKLGEPRTALLGIGLEATAYAGYGAAGSSTAFAAFIPVHAMSGMSSPAIQSIVSRSVGADEQGSVQGAFASMQSLTFILAPLIGAELYENFTAAGATIAIPGMPFYFGAVMLVLSGLVAAWAMRRVPTPKQSEPVTEAA</sequence>
<dbReference type="InterPro" id="IPR036259">
    <property type="entry name" value="MFS_trans_sf"/>
</dbReference>
<evidence type="ECO:0000256" key="1">
    <source>
        <dbReference type="ARBA" id="ARBA00003279"/>
    </source>
</evidence>
<dbReference type="GO" id="GO:0016020">
    <property type="term" value="C:membrane"/>
    <property type="evidence" value="ECO:0007669"/>
    <property type="project" value="UniProtKB-SubCell"/>
</dbReference>
<dbReference type="InterPro" id="IPR005829">
    <property type="entry name" value="Sugar_transporter_CS"/>
</dbReference>
<feature type="transmembrane region" description="Helical" evidence="8">
    <location>
        <begin position="177"/>
        <end position="197"/>
    </location>
</feature>
<dbReference type="PANTHER" id="PTHR23504">
    <property type="entry name" value="MAJOR FACILITATOR SUPERFAMILY DOMAIN-CONTAINING PROTEIN 10"/>
    <property type="match status" value="1"/>
</dbReference>
<accession>A0A255Z518</accession>
<feature type="transmembrane region" description="Helical" evidence="8">
    <location>
        <begin position="265"/>
        <end position="284"/>
    </location>
</feature>
<evidence type="ECO:0000259" key="9">
    <source>
        <dbReference type="PROSITE" id="PS50850"/>
    </source>
</evidence>
<feature type="transmembrane region" description="Helical" evidence="8">
    <location>
        <begin position="393"/>
        <end position="411"/>
    </location>
</feature>
<organism evidence="10 11">
    <name type="scientific">Niveispirillum lacus</name>
    <dbReference type="NCBI Taxonomy" id="1981099"/>
    <lineage>
        <taxon>Bacteria</taxon>
        <taxon>Pseudomonadati</taxon>
        <taxon>Pseudomonadota</taxon>
        <taxon>Alphaproteobacteria</taxon>
        <taxon>Rhodospirillales</taxon>
        <taxon>Azospirillaceae</taxon>
        <taxon>Niveispirillum</taxon>
    </lineage>
</organism>
<evidence type="ECO:0000313" key="11">
    <source>
        <dbReference type="Proteomes" id="UP000216998"/>
    </source>
</evidence>
<keyword evidence="11" id="KW-1185">Reference proteome</keyword>
<keyword evidence="4" id="KW-0813">Transport</keyword>
<comment type="caution">
    <text evidence="10">The sequence shown here is derived from an EMBL/GenBank/DDBJ whole genome shotgun (WGS) entry which is preliminary data.</text>
</comment>
<dbReference type="InterPro" id="IPR011701">
    <property type="entry name" value="MFS"/>
</dbReference>
<evidence type="ECO:0000256" key="8">
    <source>
        <dbReference type="SAM" id="Phobius"/>
    </source>
</evidence>
<name>A0A255Z518_9PROT</name>
<gene>
    <name evidence="10" type="ORF">CHU95_07075</name>
</gene>
<evidence type="ECO:0000256" key="6">
    <source>
        <dbReference type="ARBA" id="ARBA00022989"/>
    </source>
</evidence>
<evidence type="ECO:0000256" key="5">
    <source>
        <dbReference type="ARBA" id="ARBA00022692"/>
    </source>
</evidence>
<keyword evidence="6 8" id="KW-1133">Transmembrane helix</keyword>
<feature type="domain" description="Major facilitator superfamily (MFS) profile" evidence="9">
    <location>
        <begin position="21"/>
        <end position="415"/>
    </location>
</feature>
<reference evidence="10 11" key="1">
    <citation type="submission" date="2017-07" db="EMBL/GenBank/DDBJ databases">
        <title>Niveispirillum cyanobacteriorum sp. nov., isolated from cyanobacterial aggregates in a eutrophic lake.</title>
        <authorList>
            <person name="Cai H."/>
        </authorList>
    </citation>
    <scope>NUCLEOTIDE SEQUENCE [LARGE SCALE GENOMIC DNA]</scope>
    <source>
        <strain evidence="11">TH1-14</strain>
    </source>
</reference>
<dbReference type="PANTHER" id="PTHR23504:SF15">
    <property type="entry name" value="MAJOR FACILITATOR SUPERFAMILY (MFS) PROFILE DOMAIN-CONTAINING PROTEIN"/>
    <property type="match status" value="1"/>
</dbReference>
<comment type="subcellular location">
    <subcellularLocation>
        <location evidence="2">Membrane</location>
        <topology evidence="2">Multi-pass membrane protein</topology>
    </subcellularLocation>
</comment>
<feature type="transmembrane region" description="Helical" evidence="8">
    <location>
        <begin position="149"/>
        <end position="171"/>
    </location>
</feature>
<dbReference type="CDD" id="cd17388">
    <property type="entry name" value="MFS_TetA"/>
    <property type="match status" value="1"/>
</dbReference>
<comment type="similarity">
    <text evidence="3">Belongs to the major facilitator superfamily. TCR/Tet family.</text>
</comment>
<protein>
    <submittedName>
        <fullName evidence="10">Tetracycline resistance MFS efflux pump</fullName>
    </submittedName>
</protein>
<dbReference type="PROSITE" id="PS50850">
    <property type="entry name" value="MFS"/>
    <property type="match status" value="1"/>
</dbReference>
<dbReference type="RefSeq" id="WP_094455106.1">
    <property type="nucleotide sequence ID" value="NZ_NOXU01000024.1"/>
</dbReference>
<dbReference type="Proteomes" id="UP000216998">
    <property type="component" value="Unassembled WGS sequence"/>
</dbReference>
<proteinExistence type="inferred from homology"/>
<comment type="function">
    <text evidence="1">Resistance to tetracycline by an active tetracycline efflux. This is an energy-dependent process that decreases the accumulation of the antibiotic in whole cells. This protein functions as a metal-tetracycline/H(+) antiporter.</text>
</comment>
<dbReference type="OrthoDB" id="9764259at2"/>
<keyword evidence="7 8" id="KW-0472">Membrane</keyword>
<evidence type="ECO:0000256" key="3">
    <source>
        <dbReference type="ARBA" id="ARBA00007520"/>
    </source>
</evidence>
<dbReference type="AlphaFoldDB" id="A0A255Z518"/>
<evidence type="ECO:0000256" key="4">
    <source>
        <dbReference type="ARBA" id="ARBA00022448"/>
    </source>
</evidence>
<dbReference type="InterPro" id="IPR001958">
    <property type="entry name" value="Tet-R_TetA/multi-R_MdtG-like"/>
</dbReference>
<feature type="transmembrane region" description="Helical" evidence="8">
    <location>
        <begin position="21"/>
        <end position="46"/>
    </location>
</feature>